<dbReference type="Pfam" id="PF05973">
    <property type="entry name" value="Gp49"/>
    <property type="match status" value="1"/>
</dbReference>
<proteinExistence type="predicted"/>
<reference evidence="2" key="1">
    <citation type="submission" date="2017-09" db="EMBL/GenBank/DDBJ databases">
        <title>Depth-based differentiation of microbial function through sediment-hosted aquifers and enrichment of novel symbionts in the deep terrestrial subsurface.</title>
        <authorList>
            <person name="Probst A.J."/>
            <person name="Ladd B."/>
            <person name="Jarett J.K."/>
            <person name="Geller-Mcgrath D.E."/>
            <person name="Sieber C.M.K."/>
            <person name="Emerson J.B."/>
            <person name="Anantharaman K."/>
            <person name="Thomas B.C."/>
            <person name="Malmstrom R."/>
            <person name="Stieglmeier M."/>
            <person name="Klingl A."/>
            <person name="Woyke T."/>
            <person name="Ryan C.M."/>
            <person name="Banfield J.F."/>
        </authorList>
    </citation>
    <scope>NUCLEOTIDE SEQUENCE [LARGE SCALE GENOMIC DNA]</scope>
</reference>
<evidence type="ECO:0000313" key="2">
    <source>
        <dbReference type="Proteomes" id="UP000228960"/>
    </source>
</evidence>
<dbReference type="InterPro" id="IPR009241">
    <property type="entry name" value="HigB-like"/>
</dbReference>
<sequence>MFFVRYVIKYANDKVEEEIKKFVMSLQKPMIEKILRAFDLLELFGNRVGLPHSKSMGGGLFELRIRGREEIRFFYTFKKGVIILSAFKKKTKKTPERELNTAIKRLHNI</sequence>
<dbReference type="Proteomes" id="UP000228960">
    <property type="component" value="Unassembled WGS sequence"/>
</dbReference>
<evidence type="ECO:0000313" key="1">
    <source>
        <dbReference type="EMBL" id="PJC79785.1"/>
    </source>
</evidence>
<gene>
    <name evidence="1" type="ORF">CO009_03405</name>
</gene>
<dbReference type="EMBL" id="PFQM01000103">
    <property type="protein sequence ID" value="PJC79785.1"/>
    <property type="molecule type" value="Genomic_DNA"/>
</dbReference>
<dbReference type="AlphaFoldDB" id="A0A2M8GJ17"/>
<protein>
    <submittedName>
        <fullName evidence="1">Type II toxin-antitoxin system RelE/ParE family toxin</fullName>
    </submittedName>
</protein>
<organism evidence="1 2">
    <name type="scientific">Candidatus Shapirobacteria bacterium CG_4_8_14_3_um_filter_35_11</name>
    <dbReference type="NCBI Taxonomy" id="1974874"/>
    <lineage>
        <taxon>Bacteria</taxon>
        <taxon>Candidatus Shapironibacteriota</taxon>
    </lineage>
</organism>
<comment type="caution">
    <text evidence="1">The sequence shown here is derived from an EMBL/GenBank/DDBJ whole genome shotgun (WGS) entry which is preliminary data.</text>
</comment>
<accession>A0A2M8GJ17</accession>
<name>A0A2M8GJ17_9BACT</name>